<dbReference type="RefSeq" id="WP_147029640.1">
    <property type="nucleotide sequence ID" value="NZ_CP042436.1"/>
</dbReference>
<evidence type="ECO:0000256" key="1">
    <source>
        <dbReference type="SAM" id="SignalP"/>
    </source>
</evidence>
<dbReference type="InterPro" id="IPR012910">
    <property type="entry name" value="Plug_dom"/>
</dbReference>
<dbReference type="SUPFAM" id="SSF56935">
    <property type="entry name" value="Porins"/>
    <property type="match status" value="1"/>
</dbReference>
<dbReference type="AlphaFoldDB" id="A0A5B8URP0"/>
<dbReference type="SUPFAM" id="SSF49464">
    <property type="entry name" value="Carboxypeptidase regulatory domain-like"/>
    <property type="match status" value="1"/>
</dbReference>
<dbReference type="Proteomes" id="UP000321479">
    <property type="component" value="Chromosome"/>
</dbReference>
<feature type="signal peptide" evidence="1">
    <location>
        <begin position="1"/>
        <end position="19"/>
    </location>
</feature>
<accession>A0A5B8URP0</accession>
<feature type="domain" description="TonB-dependent receptor plug" evidence="2">
    <location>
        <begin position="776"/>
        <end position="832"/>
    </location>
</feature>
<sequence>MRVFLLIVFFSLSLFTAKAQSREHFLTHADSALNNYARNYPAESVYLHLNRPLYYRGDTIWYKAYVVGGQYHQLSALSGILYVELISPKDSVVSRQVLKLRAGISWSELFVENKLAPGTYHIRAYTNWMRNQGPEYFYDQRIMIAGAPVSASSQSLAEKTDVQFFPEGGGLVAGIRSRVAFKAINNKGLGTEIKGSVVDNDGNVVADISTQHLGMGVFALTPQAGKTYRARITAPGETSQSFDLPRVSDAGFCLSVDNRAQDSIYVKIAANDKLFASYQNRNFYLAAQMRGKLYYATEGTLSAPVFVARVAKQRLPSGIVQFTLFSDRGEPLNERIAFVLNDDTLKLKVTGLEKTYSTRGKVAIGLGSSDAEDDGLTGSYSVSVINETRVPADENAEGTIFNHLLLTSDLKGYIQQPNYYFTNNTEQKQADLDLLMLTQGYRKFEWRKVLSESPPVITYKSETSLQIAGVIKTPSGKPVPNGNVILTSPKENFITDTTADADGAFRFSALNLSDTNKVILRARKENKGGNVNIFIQQPDYPEISKTGFYAEPDTSSQLSVGMKNGLTEHRQQQMQDSLQKGRRLKEVVIKGNKVPKADRYNGYGSVPEYDVDMKNMAVNYSVITQALSSVIPGLTYLGNNKFRYENGAVQHFIIDGFERSADDLDFFSPKEVESIRIIRNTIVLTTKRYAGTDTTSAVQLKEVSIVAKKGRNKPDLSHSSNLMGGGHADHVIMGDDLSGCPFLIDCLTGKIAGATFQDGMLYRIRDLPKDQIAKAQGGAGSPMAIIVDGVRFDQRSGYNPLKEMNTSDIYSIEVLESGAYTAIYGSNAGGGALIVTTRRGGENKSNYPSSNRPTGLIMYPFKGFHKAKVFYSPKYDHPQTVSNAFDSRSAIYWNPDIALDDQGKASIGYFNADTRGIYRVVVEGIDADGNLGRAVYRYKVE</sequence>
<gene>
    <name evidence="3" type="ORF">FRZ54_00185</name>
</gene>
<dbReference type="KEGG" id="mgin:FRZ54_00185"/>
<protein>
    <recommendedName>
        <fullName evidence="2">TonB-dependent receptor plug domain-containing protein</fullName>
    </recommendedName>
</protein>
<keyword evidence="4" id="KW-1185">Reference proteome</keyword>
<dbReference type="Pfam" id="PF07715">
    <property type="entry name" value="Plug"/>
    <property type="match status" value="1"/>
</dbReference>
<dbReference type="EMBL" id="CP042436">
    <property type="protein sequence ID" value="QEC61061.1"/>
    <property type="molecule type" value="Genomic_DNA"/>
</dbReference>
<proteinExistence type="predicted"/>
<dbReference type="Gene3D" id="2.170.130.10">
    <property type="entry name" value="TonB-dependent receptor, plug domain"/>
    <property type="match status" value="1"/>
</dbReference>
<dbReference type="InterPro" id="IPR037066">
    <property type="entry name" value="Plug_dom_sf"/>
</dbReference>
<keyword evidence="1" id="KW-0732">Signal</keyword>
<dbReference type="InterPro" id="IPR008969">
    <property type="entry name" value="CarboxyPept-like_regulatory"/>
</dbReference>
<reference evidence="3 4" key="1">
    <citation type="journal article" date="2017" name="Curr. Microbiol.">
        <title>Mucilaginibacter ginsenosidivorans sp. nov., Isolated from Soil of Ginseng Field.</title>
        <authorList>
            <person name="Kim M.M."/>
            <person name="Siddiqi M.Z."/>
            <person name="Im W.T."/>
        </authorList>
    </citation>
    <scope>NUCLEOTIDE SEQUENCE [LARGE SCALE GENOMIC DNA]</scope>
    <source>
        <strain evidence="3 4">Gsoil 3017</strain>
    </source>
</reference>
<dbReference type="OrthoDB" id="679547at2"/>
<feature type="chain" id="PRO_5022741335" description="TonB-dependent receptor plug domain-containing protein" evidence="1">
    <location>
        <begin position="20"/>
        <end position="941"/>
    </location>
</feature>
<evidence type="ECO:0000259" key="2">
    <source>
        <dbReference type="Pfam" id="PF07715"/>
    </source>
</evidence>
<organism evidence="3 4">
    <name type="scientific">Mucilaginibacter ginsenosidivorans</name>
    <dbReference type="NCBI Taxonomy" id="398053"/>
    <lineage>
        <taxon>Bacteria</taxon>
        <taxon>Pseudomonadati</taxon>
        <taxon>Bacteroidota</taxon>
        <taxon>Sphingobacteriia</taxon>
        <taxon>Sphingobacteriales</taxon>
        <taxon>Sphingobacteriaceae</taxon>
        <taxon>Mucilaginibacter</taxon>
    </lineage>
</organism>
<name>A0A5B8URP0_9SPHI</name>
<evidence type="ECO:0000313" key="4">
    <source>
        <dbReference type="Proteomes" id="UP000321479"/>
    </source>
</evidence>
<dbReference type="Gene3D" id="2.60.40.1930">
    <property type="match status" value="1"/>
</dbReference>
<evidence type="ECO:0000313" key="3">
    <source>
        <dbReference type="EMBL" id="QEC61061.1"/>
    </source>
</evidence>